<gene>
    <name evidence="1" type="ORF">LCGC14_1219290</name>
</gene>
<evidence type="ECO:0000313" key="1">
    <source>
        <dbReference type="EMBL" id="KKM92349.1"/>
    </source>
</evidence>
<comment type="caution">
    <text evidence="1">The sequence shown here is derived from an EMBL/GenBank/DDBJ whole genome shotgun (WGS) entry which is preliminary data.</text>
</comment>
<reference evidence="1" key="1">
    <citation type="journal article" date="2015" name="Nature">
        <title>Complex archaea that bridge the gap between prokaryotes and eukaryotes.</title>
        <authorList>
            <person name="Spang A."/>
            <person name="Saw J.H."/>
            <person name="Jorgensen S.L."/>
            <person name="Zaremba-Niedzwiedzka K."/>
            <person name="Martijn J."/>
            <person name="Lind A.E."/>
            <person name="van Eijk R."/>
            <person name="Schleper C."/>
            <person name="Guy L."/>
            <person name="Ettema T.J."/>
        </authorList>
    </citation>
    <scope>NUCLEOTIDE SEQUENCE</scope>
</reference>
<accession>A0A0F9LBU8</accession>
<dbReference type="AlphaFoldDB" id="A0A0F9LBU8"/>
<protein>
    <submittedName>
        <fullName evidence="1">Uncharacterized protein</fullName>
    </submittedName>
</protein>
<proteinExistence type="predicted"/>
<sequence>MTTEAGILEALAEALGPALDKQREGQKHSASGTPISVGYAHGPGGLLTFPGVDPVVFHTIMGNRSMLGMLPTTPSLYTNPTYYTITGVQDVSGDEADGNCDAAPTAGLKKACLTTSVFGRYKRATPELELNRVGQRTDRADPIDLTLIGSPIHGSGIFAQGPGDPSVPGDIFVNEVSQKMWELGVAMHRLLSQELWIGNPANDAGEQGSKKQMTGFDTLINTGHVDAETNTSCPSLDSYLPDANYERVDTDGDNLVAWITALYHEIKTRAEMSGVMPVRWVFAMRPQLFYELTAVWPCSYLTYRCNLGDNEQINVNAPEHIELRDAMRVGRYLLVDGEKIPVVLDDGIAEEGDADNANVPAGCFASDIYLIPMSVIGGRAVTFLEYFNFDNPALKDGLGNMVLGKVEGAFLTVPLQLRQCFSFETKIEPRLVLRTPWLAGRLQNVLYCPVQHERDPFPGGDYHVDGGKTSRPGPSLFTLWGSA</sequence>
<dbReference type="EMBL" id="LAZR01006404">
    <property type="protein sequence ID" value="KKM92349.1"/>
    <property type="molecule type" value="Genomic_DNA"/>
</dbReference>
<organism evidence="1">
    <name type="scientific">marine sediment metagenome</name>
    <dbReference type="NCBI Taxonomy" id="412755"/>
    <lineage>
        <taxon>unclassified sequences</taxon>
        <taxon>metagenomes</taxon>
        <taxon>ecological metagenomes</taxon>
    </lineage>
</organism>
<name>A0A0F9LBU8_9ZZZZ</name>